<protein>
    <submittedName>
        <fullName evidence="2">Putative amidohydrolase YtcJ</fullName>
    </submittedName>
</protein>
<name>A0A4R7PAH2_9GAMM</name>
<dbReference type="Gene3D" id="3.10.310.70">
    <property type="match status" value="1"/>
</dbReference>
<dbReference type="OrthoDB" id="9031471at2"/>
<dbReference type="EMBL" id="SOBT01000008">
    <property type="protein sequence ID" value="TDU30927.1"/>
    <property type="molecule type" value="Genomic_DNA"/>
</dbReference>
<dbReference type="InterPro" id="IPR011059">
    <property type="entry name" value="Metal-dep_hydrolase_composite"/>
</dbReference>
<dbReference type="Proteomes" id="UP000295341">
    <property type="component" value="Unassembled WGS sequence"/>
</dbReference>
<dbReference type="Gene3D" id="3.20.20.140">
    <property type="entry name" value="Metal-dependent hydrolases"/>
    <property type="match status" value="2"/>
</dbReference>
<dbReference type="Gene3D" id="2.30.40.10">
    <property type="entry name" value="Urease, subunit C, domain 1"/>
    <property type="match status" value="1"/>
</dbReference>
<dbReference type="Pfam" id="PF07969">
    <property type="entry name" value="Amidohydro_3"/>
    <property type="match status" value="1"/>
</dbReference>
<dbReference type="AlphaFoldDB" id="A0A4R7PAH2"/>
<keyword evidence="2" id="KW-0378">Hydrolase</keyword>
<dbReference type="PANTHER" id="PTHR22642:SF2">
    <property type="entry name" value="PROTEIN LONG AFTER FAR-RED 3"/>
    <property type="match status" value="1"/>
</dbReference>
<dbReference type="SUPFAM" id="SSF51556">
    <property type="entry name" value="Metallo-dependent hydrolases"/>
    <property type="match status" value="1"/>
</dbReference>
<dbReference type="PANTHER" id="PTHR22642">
    <property type="entry name" value="IMIDAZOLONEPROPIONASE"/>
    <property type="match status" value="1"/>
</dbReference>
<dbReference type="RefSeq" id="WP_133879561.1">
    <property type="nucleotide sequence ID" value="NZ_MWIN01000022.1"/>
</dbReference>
<accession>A0A4R7PAH2</accession>
<evidence type="ECO:0000313" key="2">
    <source>
        <dbReference type="EMBL" id="TDU30927.1"/>
    </source>
</evidence>
<comment type="caution">
    <text evidence="2">The sequence shown here is derived from an EMBL/GenBank/DDBJ whole genome shotgun (WGS) entry which is preliminary data.</text>
</comment>
<feature type="domain" description="Amidohydrolase 3" evidence="1">
    <location>
        <begin position="39"/>
        <end position="464"/>
    </location>
</feature>
<dbReference type="SUPFAM" id="SSF51338">
    <property type="entry name" value="Composite domain of metallo-dependent hydrolases"/>
    <property type="match status" value="1"/>
</dbReference>
<sequence>MLIRDAEIGCGRRRVDLRIDGARIVALDARLQPRADEIVVDARGHALVPGLHDHHLHLYATAAAMQSLDCGPPAINDGDQLRSVIADADRAGDGQWIRGTGYHESVAGPLDRAILDIWAPRHPLRVQHRSGRLWIFNSRGLERLGVREDGADPLERIDGDLTGCLYDADAWLRSRIGGQRPPLDALSRRLARLGITGVTDTGHANDLAVLAAMAASMASGELMQQLAVMGDASLDIAEPEALDGRVIRAAHKFHLHDHDLPDFQATCEAIRRSHAAGRCAAFHCVTRGELVFALAVLTEAGTSGRDRIEHAGLVAPELIDELLRLRLRVVTQPQFVFERGDAYLRDVDAVEHAHLYRLRSFLGSRVPLAAGSDAPYGDPDPWKAMSSAVARRTRAGEPMTPGESLTPEQALDLFMAPLDDPGASPRKVEAGAWADLCLLDRPWVEARKALHEVASRMTLIRGSVAWSEDGFL</sequence>
<organism evidence="2 3">
    <name type="scientific">Panacagrimonas perspica</name>
    <dbReference type="NCBI Taxonomy" id="381431"/>
    <lineage>
        <taxon>Bacteria</taxon>
        <taxon>Pseudomonadati</taxon>
        <taxon>Pseudomonadota</taxon>
        <taxon>Gammaproteobacteria</taxon>
        <taxon>Nevskiales</taxon>
        <taxon>Nevskiaceae</taxon>
        <taxon>Panacagrimonas</taxon>
    </lineage>
</organism>
<evidence type="ECO:0000259" key="1">
    <source>
        <dbReference type="Pfam" id="PF07969"/>
    </source>
</evidence>
<evidence type="ECO:0000313" key="3">
    <source>
        <dbReference type="Proteomes" id="UP000295341"/>
    </source>
</evidence>
<keyword evidence="3" id="KW-1185">Reference proteome</keyword>
<reference evidence="2 3" key="1">
    <citation type="submission" date="2019-03" db="EMBL/GenBank/DDBJ databases">
        <title>Genomic Encyclopedia of Type Strains, Phase IV (KMG-IV): sequencing the most valuable type-strain genomes for metagenomic binning, comparative biology and taxonomic classification.</title>
        <authorList>
            <person name="Goeker M."/>
        </authorList>
    </citation>
    <scope>NUCLEOTIDE SEQUENCE [LARGE SCALE GENOMIC DNA]</scope>
    <source>
        <strain evidence="2 3">DSM 26377</strain>
    </source>
</reference>
<gene>
    <name evidence="2" type="ORF">DFR24_0284</name>
</gene>
<dbReference type="InterPro" id="IPR032466">
    <property type="entry name" value="Metal_Hydrolase"/>
</dbReference>
<proteinExistence type="predicted"/>
<dbReference type="GO" id="GO:0016810">
    <property type="term" value="F:hydrolase activity, acting on carbon-nitrogen (but not peptide) bonds"/>
    <property type="evidence" value="ECO:0007669"/>
    <property type="project" value="InterPro"/>
</dbReference>
<dbReference type="InterPro" id="IPR013108">
    <property type="entry name" value="Amidohydro_3"/>
</dbReference>